<dbReference type="Gene3D" id="3.30.9.10">
    <property type="entry name" value="D-Amino Acid Oxidase, subunit A, domain 2"/>
    <property type="match status" value="1"/>
</dbReference>
<dbReference type="PANTHER" id="PTHR43004:SF3">
    <property type="entry name" value="P-HYDROXYBENZOATE HYDROXYLASE"/>
    <property type="match status" value="1"/>
</dbReference>
<dbReference type="NCBIfam" id="NF006091">
    <property type="entry name" value="PRK08243.1"/>
    <property type="match status" value="1"/>
</dbReference>
<dbReference type="Gene3D" id="3.50.50.60">
    <property type="entry name" value="FAD/NAD(P)-binding domain"/>
    <property type="match status" value="1"/>
</dbReference>
<feature type="domain" description="FAD-binding" evidence="3">
    <location>
        <begin position="2"/>
        <end position="341"/>
    </location>
</feature>
<comment type="caution">
    <text evidence="4">The sequence shown here is derived from an EMBL/GenBank/DDBJ whole genome shotgun (WGS) entry which is preliminary data.</text>
</comment>
<dbReference type="InterPro" id="IPR002938">
    <property type="entry name" value="FAD-bd"/>
</dbReference>
<dbReference type="InterPro" id="IPR050641">
    <property type="entry name" value="RIFMO-like"/>
</dbReference>
<sequence length="389" mass="42513">MRTQVAIVGAGPAGLLLSHLLDRAGVESVIVETRSRAYVEARIRAGILEQSTVDLLRGVGLGERLDREGDVHRGIHLQWPGERHHLDFADLVGRTVTVYGQTEVTKDLGRAREAAGQRIHYEVADTRVHDIETDSPFVTFTGPDGRAERIDADVVVGCDGSFGPCRAAVPNPQTWERTYPYSWLGVLANVAPSTDELIYAWHPDGFALHSMRSATVSRLYLQVPNGTDIAEWSDDRIWDALAERLGHGRDGWTLTPGPITEKSVLPMRSFVQQPMRHGRLFLAGDAAHIVPPTGAKGLNLAVADVALLAPALAALVDDGDEKLADAYSETALRRVWRCTHFSWWMTTMLHTSGDAFDAQLQLSQLRWVATSEAGATGLAENYAGLPIGF</sequence>
<organism evidence="4 5">
    <name type="scientific">Pseudonocardia zijingensis</name>
    <dbReference type="NCBI Taxonomy" id="153376"/>
    <lineage>
        <taxon>Bacteria</taxon>
        <taxon>Bacillati</taxon>
        <taxon>Actinomycetota</taxon>
        <taxon>Actinomycetes</taxon>
        <taxon>Pseudonocardiales</taxon>
        <taxon>Pseudonocardiaceae</taxon>
        <taxon>Pseudonocardia</taxon>
    </lineage>
</organism>
<dbReference type="RefSeq" id="WP_343944142.1">
    <property type="nucleotide sequence ID" value="NZ_BAAAHP010000161.1"/>
</dbReference>
<dbReference type="PANTHER" id="PTHR43004">
    <property type="entry name" value="TRK SYSTEM POTASSIUM UPTAKE PROTEIN"/>
    <property type="match status" value="1"/>
</dbReference>
<keyword evidence="1" id="KW-0285">Flavoprotein</keyword>
<name>A0ABN1N6M1_9PSEU</name>
<evidence type="ECO:0000256" key="2">
    <source>
        <dbReference type="ARBA" id="ARBA00022827"/>
    </source>
</evidence>
<gene>
    <name evidence="4" type="ORF">GCM10009559_51460</name>
</gene>
<keyword evidence="2" id="KW-0274">FAD</keyword>
<evidence type="ECO:0000313" key="4">
    <source>
        <dbReference type="EMBL" id="GAA0895503.1"/>
    </source>
</evidence>
<dbReference type="SUPFAM" id="SSF51905">
    <property type="entry name" value="FAD/NAD(P)-binding domain"/>
    <property type="match status" value="1"/>
</dbReference>
<dbReference type="Proteomes" id="UP001499967">
    <property type="component" value="Unassembled WGS sequence"/>
</dbReference>
<evidence type="ECO:0000256" key="1">
    <source>
        <dbReference type="ARBA" id="ARBA00022630"/>
    </source>
</evidence>
<proteinExistence type="predicted"/>
<dbReference type="SUPFAM" id="SSF54373">
    <property type="entry name" value="FAD-linked reductases, C-terminal domain"/>
    <property type="match status" value="1"/>
</dbReference>
<keyword evidence="5" id="KW-1185">Reference proteome</keyword>
<evidence type="ECO:0000313" key="5">
    <source>
        <dbReference type="Proteomes" id="UP001499967"/>
    </source>
</evidence>
<dbReference type="EMBL" id="BAAAHP010000161">
    <property type="protein sequence ID" value="GAA0895503.1"/>
    <property type="molecule type" value="Genomic_DNA"/>
</dbReference>
<accession>A0ABN1N6M1</accession>
<dbReference type="InterPro" id="IPR036188">
    <property type="entry name" value="FAD/NAD-bd_sf"/>
</dbReference>
<reference evidence="4 5" key="1">
    <citation type="journal article" date="2019" name="Int. J. Syst. Evol. Microbiol.">
        <title>The Global Catalogue of Microorganisms (GCM) 10K type strain sequencing project: providing services to taxonomists for standard genome sequencing and annotation.</title>
        <authorList>
            <consortium name="The Broad Institute Genomics Platform"/>
            <consortium name="The Broad Institute Genome Sequencing Center for Infectious Disease"/>
            <person name="Wu L."/>
            <person name="Ma J."/>
        </authorList>
    </citation>
    <scope>NUCLEOTIDE SEQUENCE [LARGE SCALE GENOMIC DNA]</scope>
    <source>
        <strain evidence="4 5">JCM 11117</strain>
    </source>
</reference>
<protein>
    <submittedName>
        <fullName evidence="4">4-hydroxybenzoate 3-monooxygenase</fullName>
    </submittedName>
</protein>
<dbReference type="Pfam" id="PF01494">
    <property type="entry name" value="FAD_binding_3"/>
    <property type="match status" value="1"/>
</dbReference>
<dbReference type="PRINTS" id="PR00420">
    <property type="entry name" value="RNGMNOXGNASE"/>
</dbReference>
<evidence type="ECO:0000259" key="3">
    <source>
        <dbReference type="Pfam" id="PF01494"/>
    </source>
</evidence>